<feature type="domain" description="Cytochrome C biogenesis protein transmembrane" evidence="8">
    <location>
        <begin position="296"/>
        <end position="502"/>
    </location>
</feature>
<feature type="domain" description="Thiol:disulfide interchange protein DsbD N-terminal" evidence="9">
    <location>
        <begin position="45"/>
        <end position="153"/>
    </location>
</feature>
<dbReference type="EMBL" id="RPOK01000001">
    <property type="protein sequence ID" value="RPJ68094.1"/>
    <property type="molecule type" value="Genomic_DNA"/>
</dbReference>
<dbReference type="Gene3D" id="3.40.30.10">
    <property type="entry name" value="Glutaredoxin"/>
    <property type="match status" value="1"/>
</dbReference>
<keyword evidence="5 6" id="KW-0472">Membrane</keyword>
<accession>A0A3N5ZAG3</accession>
<protein>
    <recommendedName>
        <fullName evidence="12">Thiol:disulfide interchange protein DsbD N-terminal domain-containing protein</fullName>
    </recommendedName>
</protein>
<feature type="transmembrane region" description="Helical" evidence="6">
    <location>
        <begin position="446"/>
        <end position="468"/>
    </location>
</feature>
<dbReference type="CDD" id="cd02953">
    <property type="entry name" value="DsbDgamma"/>
    <property type="match status" value="1"/>
</dbReference>
<comment type="subcellular location">
    <subcellularLocation>
        <location evidence="1">Membrane</location>
        <topology evidence="1">Multi-pass membrane protein</topology>
    </subcellularLocation>
</comment>
<dbReference type="RefSeq" id="WP_124026096.1">
    <property type="nucleotide sequence ID" value="NZ_JBHRSN010000005.1"/>
</dbReference>
<feature type="transmembrane region" description="Helical" evidence="6">
    <location>
        <begin position="415"/>
        <end position="440"/>
    </location>
</feature>
<sequence>MNKFFVITWLLFSVCFSSMSLASDYEAEGPHIQVRLLAEHSGLKPGSVQTLAIEMRPDPEWHTYWLNPGDSGEPPAIQWQSSEAITFGDILWPVPAPIPVAHLVNYGYSNAHLLMVPITVPNTLTVGEVVTLTADLTWLVCKEDCIPGSAQLRLSLPVTAELAKSVHADLFEQARKDLPHEVTLQGTLEINRDNIAISFNAPSGYAASPERWTVLPFRGDVIDHAAPQSQVSSEGKISLAIPKSDYFPSKLNQARFLVKQGNKGFYLDVSQANVDESNVENSSRHSSLTLSQLLLLAAMAFVGGLILNIMPCVLPVISIKAMALNQEASSRIQQIAYLVGVLLCFNLFALTVIVLQQSGEQLGWGFHMQSPSVIILLAFLFTFIALILWDVFTVGTTMSDIGETLVTGHSAKSHFFTGLLAVVVASPCTAPFMASALGVAMVSDTLTTLVIFNALAVGFALPMTLLFMSSNIRGWLPKPGAWMQTFKHLLAFPMLATVAWLCWVYAGQQGNQAQFILLVCLVVFAMCGYLLAQLKTLGKIVCGCVMLACVLAPISLYSSTNIDKLAPTSAQAFDPDLLQRLRSKNDIVLVNMTADWCITCKVNEQVALTTQQVKLALDAENVHYMVGDWTNRNQQILEYLQQYDRAGVPLYVVYAGSNKGRVLPQILTPGLVVDALTTAKQELNNVN</sequence>
<evidence type="ECO:0000256" key="1">
    <source>
        <dbReference type="ARBA" id="ARBA00004141"/>
    </source>
</evidence>
<feature type="transmembrane region" description="Helical" evidence="6">
    <location>
        <begin position="512"/>
        <end position="532"/>
    </location>
</feature>
<feature type="transmembrane region" description="Helical" evidence="6">
    <location>
        <begin position="539"/>
        <end position="557"/>
    </location>
</feature>
<keyword evidence="11" id="KW-1185">Reference proteome</keyword>
<evidence type="ECO:0000259" key="8">
    <source>
        <dbReference type="Pfam" id="PF02683"/>
    </source>
</evidence>
<feature type="signal peptide" evidence="7">
    <location>
        <begin position="1"/>
        <end position="22"/>
    </location>
</feature>
<dbReference type="SUPFAM" id="SSF52833">
    <property type="entry name" value="Thioredoxin-like"/>
    <property type="match status" value="1"/>
</dbReference>
<feature type="transmembrane region" description="Helical" evidence="6">
    <location>
        <begin position="489"/>
        <end position="506"/>
    </location>
</feature>
<dbReference type="Pfam" id="PF02683">
    <property type="entry name" value="DsbD_TM"/>
    <property type="match status" value="1"/>
</dbReference>
<gene>
    <name evidence="10" type="ORF">DRW07_01390</name>
</gene>
<keyword evidence="4 6" id="KW-1133">Transmembrane helix</keyword>
<proteinExistence type="predicted"/>
<dbReference type="OrthoDB" id="9811036at2"/>
<dbReference type="PANTHER" id="PTHR32234:SF3">
    <property type="entry name" value="SUPPRESSION OF COPPER SENSITIVITY PROTEIN"/>
    <property type="match status" value="1"/>
</dbReference>
<dbReference type="InterPro" id="IPR035671">
    <property type="entry name" value="DsbD_gamma"/>
</dbReference>
<dbReference type="GO" id="GO:0015035">
    <property type="term" value="F:protein-disulfide reductase activity"/>
    <property type="evidence" value="ECO:0007669"/>
    <property type="project" value="TreeGrafter"/>
</dbReference>
<evidence type="ECO:0000313" key="11">
    <source>
        <dbReference type="Proteomes" id="UP000275281"/>
    </source>
</evidence>
<feature type="chain" id="PRO_5018091605" description="Thiol:disulfide interchange protein DsbD N-terminal domain-containing protein" evidence="7">
    <location>
        <begin position="23"/>
        <end position="687"/>
    </location>
</feature>
<dbReference type="InterPro" id="IPR003834">
    <property type="entry name" value="Cyt_c_assmbl_TM_dom"/>
</dbReference>
<name>A0A3N5ZAG3_9ALTE</name>
<evidence type="ECO:0000256" key="7">
    <source>
        <dbReference type="SAM" id="SignalP"/>
    </source>
</evidence>
<evidence type="ECO:0000256" key="3">
    <source>
        <dbReference type="ARBA" id="ARBA00022748"/>
    </source>
</evidence>
<keyword evidence="7" id="KW-0732">Signal</keyword>
<dbReference type="Proteomes" id="UP000275281">
    <property type="component" value="Unassembled WGS sequence"/>
</dbReference>
<evidence type="ECO:0000259" key="9">
    <source>
        <dbReference type="Pfam" id="PF11412"/>
    </source>
</evidence>
<feature type="transmembrane region" description="Helical" evidence="6">
    <location>
        <begin position="293"/>
        <end position="314"/>
    </location>
</feature>
<feature type="transmembrane region" description="Helical" evidence="6">
    <location>
        <begin position="374"/>
        <end position="394"/>
    </location>
</feature>
<evidence type="ECO:0000256" key="5">
    <source>
        <dbReference type="ARBA" id="ARBA00023136"/>
    </source>
</evidence>
<dbReference type="Pfam" id="PF13899">
    <property type="entry name" value="Thioredoxin_7"/>
    <property type="match status" value="1"/>
</dbReference>
<evidence type="ECO:0008006" key="12">
    <source>
        <dbReference type="Google" id="ProtNLM"/>
    </source>
</evidence>
<dbReference type="PANTHER" id="PTHR32234">
    <property type="entry name" value="THIOL:DISULFIDE INTERCHANGE PROTEIN DSBD"/>
    <property type="match status" value="1"/>
</dbReference>
<dbReference type="Pfam" id="PF11412">
    <property type="entry name" value="DsbD_N"/>
    <property type="match status" value="1"/>
</dbReference>
<dbReference type="GO" id="GO:0016020">
    <property type="term" value="C:membrane"/>
    <property type="evidence" value="ECO:0007669"/>
    <property type="project" value="UniProtKB-SubCell"/>
</dbReference>
<keyword evidence="2 6" id="KW-0812">Transmembrane</keyword>
<reference evidence="10 11" key="1">
    <citation type="submission" date="2018-11" db="EMBL/GenBank/DDBJ databases">
        <authorList>
            <person name="Ye M.-Q."/>
            <person name="Du Z.-J."/>
        </authorList>
    </citation>
    <scope>NUCLEOTIDE SEQUENCE [LARGE SCALE GENOMIC DNA]</scope>
    <source>
        <strain evidence="10 11">U0105</strain>
    </source>
</reference>
<keyword evidence="3" id="KW-0201">Cytochrome c-type biogenesis</keyword>
<organism evidence="10 11">
    <name type="scientific">Alteromonas sediminis</name>
    <dbReference type="NCBI Taxonomy" id="2259342"/>
    <lineage>
        <taxon>Bacteria</taxon>
        <taxon>Pseudomonadati</taxon>
        <taxon>Pseudomonadota</taxon>
        <taxon>Gammaproteobacteria</taxon>
        <taxon>Alteromonadales</taxon>
        <taxon>Alteromonadaceae</taxon>
        <taxon>Alteromonas/Salinimonas group</taxon>
        <taxon>Alteromonas</taxon>
    </lineage>
</organism>
<dbReference type="InterPro" id="IPR028250">
    <property type="entry name" value="DsbDN"/>
</dbReference>
<dbReference type="AlphaFoldDB" id="A0A3N5ZAG3"/>
<evidence type="ECO:0000256" key="4">
    <source>
        <dbReference type="ARBA" id="ARBA00022989"/>
    </source>
</evidence>
<evidence type="ECO:0000313" key="10">
    <source>
        <dbReference type="EMBL" id="RPJ68094.1"/>
    </source>
</evidence>
<evidence type="ECO:0000256" key="6">
    <source>
        <dbReference type="SAM" id="Phobius"/>
    </source>
</evidence>
<comment type="caution">
    <text evidence="10">The sequence shown here is derived from an EMBL/GenBank/DDBJ whole genome shotgun (WGS) entry which is preliminary data.</text>
</comment>
<dbReference type="InterPro" id="IPR036249">
    <property type="entry name" value="Thioredoxin-like_sf"/>
</dbReference>
<dbReference type="GO" id="GO:0017004">
    <property type="term" value="P:cytochrome complex assembly"/>
    <property type="evidence" value="ECO:0007669"/>
    <property type="project" value="UniProtKB-KW"/>
</dbReference>
<dbReference type="GO" id="GO:0045454">
    <property type="term" value="P:cell redox homeostasis"/>
    <property type="evidence" value="ECO:0007669"/>
    <property type="project" value="TreeGrafter"/>
</dbReference>
<feature type="transmembrane region" description="Helical" evidence="6">
    <location>
        <begin position="335"/>
        <end position="354"/>
    </location>
</feature>
<evidence type="ECO:0000256" key="2">
    <source>
        <dbReference type="ARBA" id="ARBA00022692"/>
    </source>
</evidence>